<accession>A0A1G8AHA8</accession>
<dbReference type="AlphaFoldDB" id="A0A1G8AHA8"/>
<reference evidence="3" key="1">
    <citation type="submission" date="2016-10" db="EMBL/GenBank/DDBJ databases">
        <authorList>
            <person name="Varghese N."/>
            <person name="Submissions S."/>
        </authorList>
    </citation>
    <scope>NUCLEOTIDE SEQUENCE [LARGE SCALE GENOMIC DNA]</scope>
    <source>
        <strain evidence="3">DSM 22002</strain>
    </source>
</reference>
<keyword evidence="3" id="KW-1185">Reference proteome</keyword>
<protein>
    <submittedName>
        <fullName evidence="2">Uncharacterized protein</fullName>
    </submittedName>
</protein>
<keyword evidence="1" id="KW-0812">Transmembrane</keyword>
<keyword evidence="1" id="KW-1133">Transmembrane helix</keyword>
<organism evidence="2 3">
    <name type="scientific">Agrococcus jejuensis</name>
    <dbReference type="NCBI Taxonomy" id="399736"/>
    <lineage>
        <taxon>Bacteria</taxon>
        <taxon>Bacillati</taxon>
        <taxon>Actinomycetota</taxon>
        <taxon>Actinomycetes</taxon>
        <taxon>Micrococcales</taxon>
        <taxon>Microbacteriaceae</taxon>
        <taxon>Agrococcus</taxon>
    </lineage>
</organism>
<feature type="transmembrane region" description="Helical" evidence="1">
    <location>
        <begin position="73"/>
        <end position="91"/>
    </location>
</feature>
<gene>
    <name evidence="2" type="ORF">SAMN04489720_0386</name>
</gene>
<feature type="transmembrane region" description="Helical" evidence="1">
    <location>
        <begin position="127"/>
        <end position="148"/>
    </location>
</feature>
<feature type="transmembrane region" description="Helical" evidence="1">
    <location>
        <begin position="42"/>
        <end position="61"/>
    </location>
</feature>
<dbReference type="STRING" id="399736.SAMN04489720_0386"/>
<dbReference type="RefSeq" id="WP_092501951.1">
    <property type="nucleotide sequence ID" value="NZ_LT629695.1"/>
</dbReference>
<name>A0A1G8AHA8_9MICO</name>
<dbReference type="EMBL" id="LT629695">
    <property type="protein sequence ID" value="SDH20395.1"/>
    <property type="molecule type" value="Genomic_DNA"/>
</dbReference>
<evidence type="ECO:0000313" key="2">
    <source>
        <dbReference type="EMBL" id="SDH20395.1"/>
    </source>
</evidence>
<dbReference type="OrthoDB" id="4571858at2"/>
<evidence type="ECO:0000256" key="1">
    <source>
        <dbReference type="SAM" id="Phobius"/>
    </source>
</evidence>
<feature type="transmembrane region" description="Helical" evidence="1">
    <location>
        <begin position="103"/>
        <end position="121"/>
    </location>
</feature>
<evidence type="ECO:0000313" key="3">
    <source>
        <dbReference type="Proteomes" id="UP000198822"/>
    </source>
</evidence>
<proteinExistence type="predicted"/>
<keyword evidence="1" id="KW-0472">Membrane</keyword>
<sequence>MSLDALLLRIDRVAAGRARDVRMPPERLADPRLHRDWRAIRWILTAEIAIGLAAIVVAAVLTARGELDHPMVWFRSLVVLGLTLGLGYFALRAEQRWWWAYSRLRLFSRIFPIVTLVVAAIPGLYPLWMTIEQIVFSLLMIGIGDLLTTDRMRDAYRREQRGGGKNAAS</sequence>
<dbReference type="Proteomes" id="UP000198822">
    <property type="component" value="Chromosome I"/>
</dbReference>